<dbReference type="PANTHER" id="PTHR47281:SF1">
    <property type="entry name" value="OS09G0557700 PROTEIN"/>
    <property type="match status" value="1"/>
</dbReference>
<feature type="chain" id="PRO_5045096532" evidence="2">
    <location>
        <begin position="25"/>
        <end position="322"/>
    </location>
</feature>
<dbReference type="InterPro" id="IPR045879">
    <property type="entry name" value="B561A"/>
</dbReference>
<protein>
    <submittedName>
        <fullName evidence="4">DM13 domain-containing protein</fullName>
    </submittedName>
</protein>
<keyword evidence="2" id="KW-0732">Signal</keyword>
<sequence>MCVAKVKHLSLLFFTAMVISSCGGGSDSAAPVISNPPIQPTTPTEPEPSEPTVLTGQFIDSAVQGLAFHTASQSGTTDADGYFSYVAGETVTFSIGDLDFPPVMAKQRLTPLDVFAVTDLEDVRVQNMARLLQTLDVDGMPANGITISDDAHNQAMGVTVDFASDDFAQQVESVVANAGAANTSLITSQAAIDHLRLSLANISANSGSCATATAKQGYVGEFSTLAHEVSGFARIVDNCTIEVSMFNFDGQAPNVRFYGGLNSTFTGPDSFGIGQRIEGQRYANETIILRLPSGKTMEDLDSLSVWCVDFNADFGSLVFTKP</sequence>
<name>A0ABU3SSS3_9ALTE</name>
<gene>
    <name evidence="4" type="ORF">RS130_03200</name>
</gene>
<feature type="signal peptide" evidence="2">
    <location>
        <begin position="1"/>
        <end position="24"/>
    </location>
</feature>
<dbReference type="PROSITE" id="PS51549">
    <property type="entry name" value="DM13"/>
    <property type="match status" value="1"/>
</dbReference>
<dbReference type="InterPro" id="IPR019545">
    <property type="entry name" value="DM13_domain"/>
</dbReference>
<dbReference type="Pfam" id="PF10517">
    <property type="entry name" value="DM13"/>
    <property type="match status" value="1"/>
</dbReference>
<reference evidence="4 5" key="1">
    <citation type="submission" date="2023-10" db="EMBL/GenBank/DDBJ databases">
        <title>Glaciecola aquimarina strain GGW-M5 nov., isolated from a coastal seawater.</title>
        <authorList>
            <person name="Bayburt H."/>
            <person name="Kim J.M."/>
            <person name="Choi B.J."/>
            <person name="Jeon C.O."/>
        </authorList>
    </citation>
    <scope>NUCLEOTIDE SEQUENCE [LARGE SCALE GENOMIC DNA]</scope>
    <source>
        <strain evidence="4 5">KCTC 32108</strain>
    </source>
</reference>
<feature type="domain" description="DM13" evidence="3">
    <location>
        <begin position="216"/>
        <end position="320"/>
    </location>
</feature>
<dbReference type="Proteomes" id="UP001247805">
    <property type="component" value="Unassembled WGS sequence"/>
</dbReference>
<feature type="region of interest" description="Disordered" evidence="1">
    <location>
        <begin position="30"/>
        <end position="51"/>
    </location>
</feature>
<evidence type="ECO:0000259" key="3">
    <source>
        <dbReference type="PROSITE" id="PS51549"/>
    </source>
</evidence>
<accession>A0ABU3SSS3</accession>
<evidence type="ECO:0000313" key="4">
    <source>
        <dbReference type="EMBL" id="MDU0353071.1"/>
    </source>
</evidence>
<evidence type="ECO:0000313" key="5">
    <source>
        <dbReference type="Proteomes" id="UP001247805"/>
    </source>
</evidence>
<evidence type="ECO:0000256" key="1">
    <source>
        <dbReference type="SAM" id="MobiDB-lite"/>
    </source>
</evidence>
<dbReference type="PROSITE" id="PS51257">
    <property type="entry name" value="PROKAR_LIPOPROTEIN"/>
    <property type="match status" value="1"/>
</dbReference>
<organism evidence="4 5">
    <name type="scientific">Paraglaciecola aquimarina</name>
    <dbReference type="NCBI Taxonomy" id="1235557"/>
    <lineage>
        <taxon>Bacteria</taxon>
        <taxon>Pseudomonadati</taxon>
        <taxon>Pseudomonadota</taxon>
        <taxon>Gammaproteobacteria</taxon>
        <taxon>Alteromonadales</taxon>
        <taxon>Alteromonadaceae</taxon>
        <taxon>Paraglaciecola</taxon>
    </lineage>
</organism>
<evidence type="ECO:0000256" key="2">
    <source>
        <dbReference type="SAM" id="SignalP"/>
    </source>
</evidence>
<proteinExistence type="predicted"/>
<dbReference type="RefSeq" id="WP_316024766.1">
    <property type="nucleotide sequence ID" value="NZ_JAWDIO010000002.1"/>
</dbReference>
<dbReference type="EMBL" id="JAWDIO010000002">
    <property type="protein sequence ID" value="MDU0353071.1"/>
    <property type="molecule type" value="Genomic_DNA"/>
</dbReference>
<comment type="caution">
    <text evidence="4">The sequence shown here is derived from an EMBL/GenBank/DDBJ whole genome shotgun (WGS) entry which is preliminary data.</text>
</comment>
<keyword evidence="5" id="KW-1185">Reference proteome</keyword>
<feature type="compositionally biased region" description="Pro residues" evidence="1">
    <location>
        <begin position="37"/>
        <end position="46"/>
    </location>
</feature>
<dbReference type="SMART" id="SM00686">
    <property type="entry name" value="DM13"/>
    <property type="match status" value="1"/>
</dbReference>
<dbReference type="PANTHER" id="PTHR47281">
    <property type="entry name" value="OS09G0557700 PROTEIN"/>
    <property type="match status" value="1"/>
</dbReference>